<dbReference type="InterPro" id="IPR002781">
    <property type="entry name" value="TM_pro_TauE-like"/>
</dbReference>
<proteinExistence type="inferred from homology"/>
<organism evidence="7 8">
    <name type="scientific">Breznakia pachnodae</name>
    <dbReference type="NCBI Taxonomy" id="265178"/>
    <lineage>
        <taxon>Bacteria</taxon>
        <taxon>Bacillati</taxon>
        <taxon>Bacillota</taxon>
        <taxon>Erysipelotrichia</taxon>
        <taxon>Erysipelotrichales</taxon>
        <taxon>Erysipelotrichaceae</taxon>
        <taxon>Breznakia</taxon>
    </lineage>
</organism>
<evidence type="ECO:0000313" key="8">
    <source>
        <dbReference type="Proteomes" id="UP001230220"/>
    </source>
</evidence>
<evidence type="ECO:0000313" key="7">
    <source>
        <dbReference type="EMBL" id="MDQ0360327.1"/>
    </source>
</evidence>
<evidence type="ECO:0000256" key="3">
    <source>
        <dbReference type="ARBA" id="ARBA00022692"/>
    </source>
</evidence>
<sequence>MSEIIYSIVVFLATCIGAISGIGGGVIIKPSFDALNIHSVETISFLSGCAVLTMSLYSTSKHIRNKELQLSNSSMLLYVISGSILGGFIGSNLFKFFLTIISNDMMKGMQACILVLILLFVLANSIFEFKKFHINNKLTILFVGLFLGTISSFIGIGGGPLNVAVFILFFSCTIKQAAVYSLITIVFSQLTSLLLAIFTTSILSQDLNILFFILPAALLGGLIGTKIHKQVNEKVIEYVYNMVIILILLLNAINAYHAFV</sequence>
<dbReference type="Proteomes" id="UP001230220">
    <property type="component" value="Unassembled WGS sequence"/>
</dbReference>
<evidence type="ECO:0000256" key="1">
    <source>
        <dbReference type="ARBA" id="ARBA00004141"/>
    </source>
</evidence>
<feature type="transmembrane region" description="Helical" evidence="6">
    <location>
        <begin position="77"/>
        <end position="98"/>
    </location>
</feature>
<dbReference type="PANTHER" id="PTHR43701">
    <property type="entry name" value="MEMBRANE TRANSPORTER PROTEIN MJ0441-RELATED"/>
    <property type="match status" value="1"/>
</dbReference>
<keyword evidence="5 6" id="KW-0472">Membrane</keyword>
<dbReference type="Pfam" id="PF01925">
    <property type="entry name" value="TauE"/>
    <property type="match status" value="1"/>
</dbReference>
<feature type="transmembrane region" description="Helical" evidence="6">
    <location>
        <begin position="110"/>
        <end position="127"/>
    </location>
</feature>
<keyword evidence="3 6" id="KW-0812">Transmembrane</keyword>
<reference evidence="7 8" key="1">
    <citation type="submission" date="2023-07" db="EMBL/GenBank/DDBJ databases">
        <title>Genomic Encyclopedia of Type Strains, Phase IV (KMG-IV): sequencing the most valuable type-strain genomes for metagenomic binning, comparative biology and taxonomic classification.</title>
        <authorList>
            <person name="Goeker M."/>
        </authorList>
    </citation>
    <scope>NUCLEOTIDE SEQUENCE [LARGE SCALE GENOMIC DNA]</scope>
    <source>
        <strain evidence="7 8">DSM 16784</strain>
    </source>
</reference>
<evidence type="ECO:0000256" key="6">
    <source>
        <dbReference type="RuleBase" id="RU363041"/>
    </source>
</evidence>
<feature type="transmembrane region" description="Helical" evidence="6">
    <location>
        <begin position="177"/>
        <end position="203"/>
    </location>
</feature>
<comment type="caution">
    <text evidence="7">The sequence shown here is derived from an EMBL/GenBank/DDBJ whole genome shotgun (WGS) entry which is preliminary data.</text>
</comment>
<feature type="transmembrane region" description="Helical" evidence="6">
    <location>
        <begin position="239"/>
        <end position="259"/>
    </location>
</feature>
<keyword evidence="4 6" id="KW-1133">Transmembrane helix</keyword>
<dbReference type="PANTHER" id="PTHR43701:SF2">
    <property type="entry name" value="MEMBRANE TRANSPORTER PROTEIN YJNA-RELATED"/>
    <property type="match status" value="1"/>
</dbReference>
<evidence type="ECO:0000256" key="5">
    <source>
        <dbReference type="ARBA" id="ARBA00023136"/>
    </source>
</evidence>
<feature type="transmembrane region" description="Helical" evidence="6">
    <location>
        <begin position="209"/>
        <end position="227"/>
    </location>
</feature>
<dbReference type="RefSeq" id="WP_307406145.1">
    <property type="nucleotide sequence ID" value="NZ_JAUSUR010000001.1"/>
</dbReference>
<keyword evidence="8" id="KW-1185">Reference proteome</keyword>
<dbReference type="EMBL" id="JAUSUR010000001">
    <property type="protein sequence ID" value="MDQ0360327.1"/>
    <property type="molecule type" value="Genomic_DNA"/>
</dbReference>
<feature type="transmembrane region" description="Helical" evidence="6">
    <location>
        <begin position="40"/>
        <end position="57"/>
    </location>
</feature>
<comment type="similarity">
    <text evidence="2 6">Belongs to the 4-toluene sulfonate uptake permease (TSUP) (TC 2.A.102) family.</text>
</comment>
<evidence type="ECO:0000256" key="2">
    <source>
        <dbReference type="ARBA" id="ARBA00009142"/>
    </source>
</evidence>
<keyword evidence="6" id="KW-1003">Cell membrane</keyword>
<feature type="transmembrane region" description="Helical" evidence="6">
    <location>
        <begin position="6"/>
        <end position="28"/>
    </location>
</feature>
<feature type="transmembrane region" description="Helical" evidence="6">
    <location>
        <begin position="139"/>
        <end position="170"/>
    </location>
</feature>
<comment type="subcellular location">
    <subcellularLocation>
        <location evidence="6">Cell membrane</location>
        <topology evidence="6">Multi-pass membrane protein</topology>
    </subcellularLocation>
    <subcellularLocation>
        <location evidence="1">Membrane</location>
        <topology evidence="1">Multi-pass membrane protein</topology>
    </subcellularLocation>
</comment>
<name>A0ABU0E0B7_9FIRM</name>
<gene>
    <name evidence="7" type="ORF">J2S15_001058</name>
</gene>
<protein>
    <recommendedName>
        <fullName evidence="6">Probable membrane transporter protein</fullName>
    </recommendedName>
</protein>
<accession>A0ABU0E0B7</accession>
<evidence type="ECO:0000256" key="4">
    <source>
        <dbReference type="ARBA" id="ARBA00022989"/>
    </source>
</evidence>
<dbReference type="InterPro" id="IPR051598">
    <property type="entry name" value="TSUP/Inactive_protease-like"/>
</dbReference>